<evidence type="ECO:0000259" key="8">
    <source>
        <dbReference type="PROSITE" id="PS51762"/>
    </source>
</evidence>
<dbReference type="GO" id="GO:0016757">
    <property type="term" value="F:glycosyltransferase activity"/>
    <property type="evidence" value="ECO:0007669"/>
    <property type="project" value="TreeGrafter"/>
</dbReference>
<dbReference type="GO" id="GO:0005975">
    <property type="term" value="P:carbohydrate metabolic process"/>
    <property type="evidence" value="ECO:0007669"/>
    <property type="project" value="InterPro"/>
</dbReference>
<dbReference type="InterPro" id="IPR013320">
    <property type="entry name" value="ConA-like_dom_sf"/>
</dbReference>
<proteinExistence type="predicted"/>
<evidence type="ECO:0000256" key="5">
    <source>
        <dbReference type="PROSITE-ProRule" id="PRU00261"/>
    </source>
</evidence>
<dbReference type="SUPFAM" id="SSF49899">
    <property type="entry name" value="Concanavalin A-like lectins/glucanases"/>
    <property type="match status" value="1"/>
</dbReference>
<evidence type="ECO:0000256" key="3">
    <source>
        <dbReference type="ARBA" id="ARBA00022801"/>
    </source>
</evidence>
<dbReference type="PROSITE" id="PS00026">
    <property type="entry name" value="CHIT_BIND_I_1"/>
    <property type="match status" value="1"/>
</dbReference>
<protein>
    <recommendedName>
        <fullName evidence="12">Glycoside hydrolase family 16 protein</fullName>
    </recommendedName>
</protein>
<keyword evidence="4" id="KW-0326">Glycosidase</keyword>
<keyword evidence="3" id="KW-0378">Hydrolase</keyword>
<gene>
    <name evidence="10" type="ORF">MYCIT1_LOCUS22210</name>
    <name evidence="9" type="ORF">MYCIT1_LOCUS470</name>
</gene>
<dbReference type="InterPro" id="IPR001002">
    <property type="entry name" value="Chitin-bd_1"/>
</dbReference>
<evidence type="ECO:0000313" key="9">
    <source>
        <dbReference type="EMBL" id="CAK5262054.1"/>
    </source>
</evidence>
<evidence type="ECO:0008006" key="12">
    <source>
        <dbReference type="Google" id="ProtNLM"/>
    </source>
</evidence>
<feature type="chain" id="PRO_5042440775" description="Glycoside hydrolase family 16 protein" evidence="6">
    <location>
        <begin position="20"/>
        <end position="362"/>
    </location>
</feature>
<name>A0AAD2HFP7_9AGAR</name>
<dbReference type="EMBL" id="CAVNYO010000007">
    <property type="protein sequence ID" value="CAK5262054.1"/>
    <property type="molecule type" value="Genomic_DNA"/>
</dbReference>
<feature type="disulfide bond" evidence="5">
    <location>
        <begin position="35"/>
        <end position="49"/>
    </location>
</feature>
<dbReference type="PANTHER" id="PTHR10963:SF22">
    <property type="entry name" value="GLYCOSIDASE CRH2-RELATED"/>
    <property type="match status" value="1"/>
</dbReference>
<feature type="domain" description="Chitin-binding type-1" evidence="7">
    <location>
        <begin position="20"/>
        <end position="66"/>
    </location>
</feature>
<dbReference type="PROSITE" id="PS51762">
    <property type="entry name" value="GH16_2"/>
    <property type="match status" value="1"/>
</dbReference>
<dbReference type="InterPro" id="IPR050546">
    <property type="entry name" value="Glycosyl_Hydrlase_16"/>
</dbReference>
<evidence type="ECO:0000256" key="6">
    <source>
        <dbReference type="SAM" id="SignalP"/>
    </source>
</evidence>
<dbReference type="GO" id="GO:0009277">
    <property type="term" value="C:fungal-type cell wall"/>
    <property type="evidence" value="ECO:0007669"/>
    <property type="project" value="TreeGrafter"/>
</dbReference>
<dbReference type="Proteomes" id="UP001295794">
    <property type="component" value="Unassembled WGS sequence"/>
</dbReference>
<evidence type="ECO:0000256" key="2">
    <source>
        <dbReference type="ARBA" id="ARBA00022729"/>
    </source>
</evidence>
<feature type="domain" description="GH16" evidence="8">
    <location>
        <begin position="60"/>
        <end position="276"/>
    </location>
</feature>
<dbReference type="InterPro" id="IPR000757">
    <property type="entry name" value="Beta-glucanase-like"/>
</dbReference>
<keyword evidence="5" id="KW-1015">Disulfide bond</keyword>
<keyword evidence="1 5" id="KW-0147">Chitin-binding</keyword>
<keyword evidence="11" id="KW-1185">Reference proteome</keyword>
<dbReference type="GO" id="GO:0031505">
    <property type="term" value="P:fungal-type cell wall organization"/>
    <property type="evidence" value="ECO:0007669"/>
    <property type="project" value="TreeGrafter"/>
</dbReference>
<dbReference type="InterPro" id="IPR018371">
    <property type="entry name" value="Chitin-binding_1_CS"/>
</dbReference>
<evidence type="ECO:0000256" key="1">
    <source>
        <dbReference type="ARBA" id="ARBA00022669"/>
    </source>
</evidence>
<evidence type="ECO:0000313" key="10">
    <source>
        <dbReference type="EMBL" id="CAK5274852.1"/>
    </source>
</evidence>
<evidence type="ECO:0000313" key="11">
    <source>
        <dbReference type="Proteomes" id="UP001295794"/>
    </source>
</evidence>
<dbReference type="EMBL" id="CAVNYO010000403">
    <property type="protein sequence ID" value="CAK5274852.1"/>
    <property type="molecule type" value="Genomic_DNA"/>
</dbReference>
<feature type="signal peptide" evidence="6">
    <location>
        <begin position="1"/>
        <end position="19"/>
    </location>
</feature>
<dbReference type="PANTHER" id="PTHR10963">
    <property type="entry name" value="GLYCOSYL HYDROLASE-RELATED"/>
    <property type="match status" value="1"/>
</dbReference>
<evidence type="ECO:0000259" key="7">
    <source>
        <dbReference type="PROSITE" id="PS50941"/>
    </source>
</evidence>
<dbReference type="SUPFAM" id="SSF57016">
    <property type="entry name" value="Plant lectins/antimicrobial peptides"/>
    <property type="match status" value="1"/>
</dbReference>
<dbReference type="Gene3D" id="3.30.60.10">
    <property type="entry name" value="Endochitinase-like"/>
    <property type="match status" value="1"/>
</dbReference>
<dbReference type="PROSITE" id="PS50941">
    <property type="entry name" value="CHIT_BIND_I_2"/>
    <property type="match status" value="1"/>
</dbReference>
<organism evidence="10 11">
    <name type="scientific">Mycena citricolor</name>
    <dbReference type="NCBI Taxonomy" id="2018698"/>
    <lineage>
        <taxon>Eukaryota</taxon>
        <taxon>Fungi</taxon>
        <taxon>Dikarya</taxon>
        <taxon>Basidiomycota</taxon>
        <taxon>Agaricomycotina</taxon>
        <taxon>Agaricomycetes</taxon>
        <taxon>Agaricomycetidae</taxon>
        <taxon>Agaricales</taxon>
        <taxon>Marasmiineae</taxon>
        <taxon>Mycenaceae</taxon>
        <taxon>Mycena</taxon>
    </lineage>
</organism>
<comment type="caution">
    <text evidence="5">Lacks conserved residue(s) required for the propagation of feature annotation.</text>
</comment>
<accession>A0AAD2HFP7</accession>
<dbReference type="AlphaFoldDB" id="A0AAD2HFP7"/>
<dbReference type="InterPro" id="IPR036861">
    <property type="entry name" value="Endochitinase-like_sf"/>
</dbReference>
<reference evidence="10" key="1">
    <citation type="submission" date="2023-11" db="EMBL/GenBank/DDBJ databases">
        <authorList>
            <person name="De Vega J J."/>
            <person name="De Vega J J."/>
        </authorList>
    </citation>
    <scope>NUCLEOTIDE SEQUENCE</scope>
</reference>
<sequence>MQSLVALLSLVSLAALANAQATCNVTTKCPDFAPCCSEFGFCGSTEAFCLGGCNPLDSTSLDSCKPNPDPQHTFVDNSRVLSNSTFYDGNASSYDWVVESGNIMNTNTSGGELVLILTETNGGTRISSTRYFHYGQVSARLKTGRWGGTVTAFITMSDVKDEIDWEFPGNATTAAQSNYFWQGLVTNPNHGNISNGLSDTFSNYHDYSINWQPDTLTWSIDGKVVRTLNKADTLVNGVYQYPTTPARVQLSLWPAGTSTTSAGTVEWSGGLINWNDPDYVAAGHFYALVSSVNITCNDPTPPAAGVTGYTYAVNSSTNTPGVLFTNTSTNINTAPRLRDMAATGLRSVLGGAVLVGALSLLV</sequence>
<dbReference type="Pfam" id="PF00722">
    <property type="entry name" value="Glyco_hydro_16"/>
    <property type="match status" value="1"/>
</dbReference>
<comment type="caution">
    <text evidence="10">The sequence shown here is derived from an EMBL/GenBank/DDBJ whole genome shotgun (WGS) entry which is preliminary data.</text>
</comment>
<dbReference type="GO" id="GO:0004553">
    <property type="term" value="F:hydrolase activity, hydrolyzing O-glycosyl compounds"/>
    <property type="evidence" value="ECO:0007669"/>
    <property type="project" value="InterPro"/>
</dbReference>
<keyword evidence="2 6" id="KW-0732">Signal</keyword>
<evidence type="ECO:0000256" key="4">
    <source>
        <dbReference type="ARBA" id="ARBA00023295"/>
    </source>
</evidence>
<dbReference type="GO" id="GO:0008061">
    <property type="term" value="F:chitin binding"/>
    <property type="evidence" value="ECO:0007669"/>
    <property type="project" value="UniProtKB-UniRule"/>
</dbReference>
<dbReference type="Gene3D" id="2.60.120.200">
    <property type="match status" value="1"/>
</dbReference>